<evidence type="ECO:0000313" key="2">
    <source>
        <dbReference type="Proteomes" id="UP000604825"/>
    </source>
</evidence>
<proteinExistence type="predicted"/>
<dbReference type="PANTHER" id="PTHR34277:SF2">
    <property type="entry name" value="CLAVATA3_ESR (CLE)-RELATED PROTEIN 26"/>
    <property type="match status" value="1"/>
</dbReference>
<protein>
    <submittedName>
        <fullName evidence="1">Uncharacterized protein</fullName>
    </submittedName>
</protein>
<gene>
    <name evidence="1" type="ORF">NCGR_LOCUS10318</name>
</gene>
<dbReference type="PANTHER" id="PTHR34277">
    <property type="entry name" value="CLAVATA3/ESR (CLE)-RELATED PROTEIN 26"/>
    <property type="match status" value="1"/>
</dbReference>
<comment type="caution">
    <text evidence="1">The sequence shown here is derived from an EMBL/GenBank/DDBJ whole genome shotgun (WGS) entry which is preliminary data.</text>
</comment>
<evidence type="ECO:0000313" key="1">
    <source>
        <dbReference type="EMBL" id="CAD6215034.1"/>
    </source>
</evidence>
<dbReference type="OrthoDB" id="1910203at2759"/>
<accession>A0A811MZQ6</accession>
<sequence>MTRPAVSVRRAALAALAILFGALLLMSFVMDDVKKAALPAAIGGRRMLGRGAGGQRTLEDFKVDDPFQDSKRRVPNGPDPIHNSFKSLCLLQGNRQVRTIAGPSMTSAAHAEAWKLPIPKRPATYWEQQANRRCNALHCIAWRKRNRQEVHRGRSGWDIGCN</sequence>
<dbReference type="AlphaFoldDB" id="A0A811MZQ6"/>
<name>A0A811MZQ6_9POAL</name>
<dbReference type="Proteomes" id="UP000604825">
    <property type="component" value="Unassembled WGS sequence"/>
</dbReference>
<organism evidence="1 2">
    <name type="scientific">Miscanthus lutarioriparius</name>
    <dbReference type="NCBI Taxonomy" id="422564"/>
    <lineage>
        <taxon>Eukaryota</taxon>
        <taxon>Viridiplantae</taxon>
        <taxon>Streptophyta</taxon>
        <taxon>Embryophyta</taxon>
        <taxon>Tracheophyta</taxon>
        <taxon>Spermatophyta</taxon>
        <taxon>Magnoliopsida</taxon>
        <taxon>Liliopsida</taxon>
        <taxon>Poales</taxon>
        <taxon>Poaceae</taxon>
        <taxon>PACMAD clade</taxon>
        <taxon>Panicoideae</taxon>
        <taxon>Andropogonodae</taxon>
        <taxon>Andropogoneae</taxon>
        <taxon>Saccharinae</taxon>
        <taxon>Miscanthus</taxon>
    </lineage>
</organism>
<keyword evidence="2" id="KW-1185">Reference proteome</keyword>
<dbReference type="EMBL" id="CAJGYO010000002">
    <property type="protein sequence ID" value="CAD6215034.1"/>
    <property type="molecule type" value="Genomic_DNA"/>
</dbReference>
<reference evidence="1" key="1">
    <citation type="submission" date="2020-10" db="EMBL/GenBank/DDBJ databases">
        <authorList>
            <person name="Han B."/>
            <person name="Lu T."/>
            <person name="Zhao Q."/>
            <person name="Huang X."/>
            <person name="Zhao Y."/>
        </authorList>
    </citation>
    <scope>NUCLEOTIDE SEQUENCE</scope>
</reference>
<dbReference type="InterPro" id="IPR039316">
    <property type="entry name" value="CLE25/26"/>
</dbReference>